<evidence type="ECO:0000313" key="3">
    <source>
        <dbReference type="EMBL" id="MDQ0379772.1"/>
    </source>
</evidence>
<evidence type="ECO:0000313" key="4">
    <source>
        <dbReference type="Proteomes" id="UP001229651"/>
    </source>
</evidence>
<dbReference type="PANTHER" id="PTHR43459:SF1">
    <property type="entry name" value="EG:BACN32G11.4 PROTEIN"/>
    <property type="match status" value="1"/>
</dbReference>
<evidence type="ECO:0000256" key="1">
    <source>
        <dbReference type="ARBA" id="ARBA00005254"/>
    </source>
</evidence>
<dbReference type="InterPro" id="IPR014748">
    <property type="entry name" value="Enoyl-CoA_hydra_C"/>
</dbReference>
<protein>
    <submittedName>
        <fullName evidence="3">2-(1,2-epoxy-1,2-dihydrophenyl)acetyl-CoA isomerase</fullName>
        <ecNumber evidence="3">5.3.3.18</ecNumber>
    </submittedName>
</protein>
<dbReference type="PROSITE" id="PS00166">
    <property type="entry name" value="ENOYL_COA_HYDRATASE"/>
    <property type="match status" value="1"/>
</dbReference>
<evidence type="ECO:0000256" key="2">
    <source>
        <dbReference type="RuleBase" id="RU003707"/>
    </source>
</evidence>
<sequence>MADESTNGDVSVSHEGAVATVTLLRPALTSELKTDLRDALERIAADDAVRAVVLTGTGRAFCVGQDLGEHAEALRADPATAFATIDEHYNPIVTALATMPKPVVAAINGTCVGAGLGFALACDLRVTADTAKFGTAFTGIGLTCDSGLSATLARAVGAARASELILLGEAFTATQAAEWGIAGRVVPAGDVASTAAALAARLAAGPTRAYAEAKRALAASWGAPLPEVLRLEGEAQARLGLTADHRGAVEAFLGKSEPVFHGS</sequence>
<gene>
    <name evidence="3" type="ORF">FB470_003766</name>
</gene>
<comment type="caution">
    <text evidence="3">The sequence shown here is derived from an EMBL/GenBank/DDBJ whole genome shotgun (WGS) entry which is preliminary data.</text>
</comment>
<dbReference type="RefSeq" id="WP_306993285.1">
    <property type="nucleotide sequence ID" value="NZ_JAUSUT010000001.1"/>
</dbReference>
<keyword evidence="3" id="KW-0413">Isomerase</keyword>
<dbReference type="EMBL" id="JAUSUT010000001">
    <property type="protein sequence ID" value="MDQ0379772.1"/>
    <property type="molecule type" value="Genomic_DNA"/>
</dbReference>
<dbReference type="GO" id="GO:0016853">
    <property type="term" value="F:isomerase activity"/>
    <property type="evidence" value="ECO:0007669"/>
    <property type="project" value="UniProtKB-KW"/>
</dbReference>
<dbReference type="Gene3D" id="1.10.12.10">
    <property type="entry name" value="Lyase 2-enoyl-coa Hydratase, Chain A, domain 2"/>
    <property type="match status" value="1"/>
</dbReference>
<dbReference type="PANTHER" id="PTHR43459">
    <property type="entry name" value="ENOYL-COA HYDRATASE"/>
    <property type="match status" value="1"/>
</dbReference>
<dbReference type="InterPro" id="IPR001753">
    <property type="entry name" value="Enoyl-CoA_hydra/iso"/>
</dbReference>
<name>A0ABU0EWU6_9PSEU</name>
<dbReference type="Proteomes" id="UP001229651">
    <property type="component" value="Unassembled WGS sequence"/>
</dbReference>
<dbReference type="InterPro" id="IPR018376">
    <property type="entry name" value="Enoyl-CoA_hyd/isom_CS"/>
</dbReference>
<reference evidence="3 4" key="1">
    <citation type="submission" date="2023-07" db="EMBL/GenBank/DDBJ databases">
        <title>Sequencing the genomes of 1000 actinobacteria strains.</title>
        <authorList>
            <person name="Klenk H.-P."/>
        </authorList>
    </citation>
    <scope>NUCLEOTIDE SEQUENCE [LARGE SCALE GENOMIC DNA]</scope>
    <source>
        <strain evidence="3 4">DSM 45805</strain>
    </source>
</reference>
<organism evidence="3 4">
    <name type="scientific">Amycolatopsis thermophila</name>
    <dbReference type="NCBI Taxonomy" id="206084"/>
    <lineage>
        <taxon>Bacteria</taxon>
        <taxon>Bacillati</taxon>
        <taxon>Actinomycetota</taxon>
        <taxon>Actinomycetes</taxon>
        <taxon>Pseudonocardiales</taxon>
        <taxon>Pseudonocardiaceae</taxon>
        <taxon>Amycolatopsis</taxon>
    </lineage>
</organism>
<comment type="similarity">
    <text evidence="1 2">Belongs to the enoyl-CoA hydratase/isomerase family.</text>
</comment>
<dbReference type="Pfam" id="PF00378">
    <property type="entry name" value="ECH_1"/>
    <property type="match status" value="1"/>
</dbReference>
<dbReference type="Gene3D" id="3.90.226.10">
    <property type="entry name" value="2-enoyl-CoA Hydratase, Chain A, domain 1"/>
    <property type="match status" value="1"/>
</dbReference>
<dbReference type="EC" id="5.3.3.18" evidence="3"/>
<accession>A0ABU0EWU6</accession>
<proteinExistence type="inferred from homology"/>
<dbReference type="CDD" id="cd06558">
    <property type="entry name" value="crotonase-like"/>
    <property type="match status" value="1"/>
</dbReference>
<keyword evidence="4" id="KW-1185">Reference proteome</keyword>
<dbReference type="InterPro" id="IPR029045">
    <property type="entry name" value="ClpP/crotonase-like_dom_sf"/>
</dbReference>
<dbReference type="SUPFAM" id="SSF52096">
    <property type="entry name" value="ClpP/crotonase"/>
    <property type="match status" value="1"/>
</dbReference>